<feature type="compositionally biased region" description="Polar residues" evidence="1">
    <location>
        <begin position="804"/>
        <end position="814"/>
    </location>
</feature>
<evidence type="ECO:0008006" key="4">
    <source>
        <dbReference type="Google" id="ProtNLM"/>
    </source>
</evidence>
<comment type="caution">
    <text evidence="2">The sequence shown here is derived from an EMBL/GenBank/DDBJ whole genome shotgun (WGS) entry which is preliminary data.</text>
</comment>
<feature type="region of interest" description="Disordered" evidence="1">
    <location>
        <begin position="792"/>
        <end position="911"/>
    </location>
</feature>
<feature type="compositionally biased region" description="Acidic residues" evidence="1">
    <location>
        <begin position="902"/>
        <end position="911"/>
    </location>
</feature>
<keyword evidence="3" id="KW-1185">Reference proteome</keyword>
<feature type="compositionally biased region" description="Polar residues" evidence="1">
    <location>
        <begin position="532"/>
        <end position="541"/>
    </location>
</feature>
<name>A0AA35MB02_9HYPO</name>
<accession>A0AA35MB02</accession>
<feature type="compositionally biased region" description="Polar residues" evidence="1">
    <location>
        <begin position="870"/>
        <end position="881"/>
    </location>
</feature>
<feature type="region of interest" description="Disordered" evidence="1">
    <location>
        <begin position="518"/>
        <end position="554"/>
    </location>
</feature>
<dbReference type="Proteomes" id="UP001160390">
    <property type="component" value="Unassembled WGS sequence"/>
</dbReference>
<dbReference type="AlphaFoldDB" id="A0AA35MB02"/>
<evidence type="ECO:0000313" key="2">
    <source>
        <dbReference type="EMBL" id="CAI6093820.1"/>
    </source>
</evidence>
<proteinExistence type="predicted"/>
<evidence type="ECO:0000256" key="1">
    <source>
        <dbReference type="SAM" id="MobiDB-lite"/>
    </source>
</evidence>
<organism evidence="2 3">
    <name type="scientific">Clonostachys chloroleuca</name>
    <dbReference type="NCBI Taxonomy" id="1926264"/>
    <lineage>
        <taxon>Eukaryota</taxon>
        <taxon>Fungi</taxon>
        <taxon>Dikarya</taxon>
        <taxon>Ascomycota</taxon>
        <taxon>Pezizomycotina</taxon>
        <taxon>Sordariomycetes</taxon>
        <taxon>Hypocreomycetidae</taxon>
        <taxon>Hypocreales</taxon>
        <taxon>Bionectriaceae</taxon>
        <taxon>Clonostachys</taxon>
    </lineage>
</organism>
<feature type="compositionally biased region" description="Acidic residues" evidence="1">
    <location>
        <begin position="792"/>
        <end position="802"/>
    </location>
</feature>
<feature type="region of interest" description="Disordered" evidence="1">
    <location>
        <begin position="124"/>
        <end position="145"/>
    </location>
</feature>
<evidence type="ECO:0000313" key="3">
    <source>
        <dbReference type="Proteomes" id="UP001160390"/>
    </source>
</evidence>
<gene>
    <name evidence="2" type="ORF">CCHLO57077_00000929</name>
</gene>
<feature type="compositionally biased region" description="Pro residues" evidence="1">
    <location>
        <begin position="848"/>
        <end position="859"/>
    </location>
</feature>
<protein>
    <recommendedName>
        <fullName evidence="4">F-box domain-containing protein</fullName>
    </recommendedName>
</protein>
<sequence length="981" mass="110771">MSRQTSESAATASFSGGSSKKWRLPMLKKIPSMRMKEDKSWSSSRASDIDSHDSLGLKSSDGHSSFVHEGSDNYRQLRDIVQRMRTAPTGPKDVDSAYEIYSKHKERAAALCLAIVQDEFRSRNQSSVVNDTLPRRDSSLESPNTALYDQRSSFSGRSLTEIVSGNSVGRSAHVNDAWLNAVREWKGYLDTLADALRTSLEETYRKHEHESTPDMVEAMFTNKRFRREAIHRMRNASVTRVMSQDPQFFPRYEIRFRNYEKVRQELVEIRGLLQSGESGISPERRIEEVVISPKGDAVLEFANLHPEAVDSEPVLRFRVSSHMLAETSPIFAYIFSGNPTNYPTYDDDELHPHLPPPSTKYICKDGFEARLYRMPQLETNQLSSLEILLHAAHMHNDKVPRDVSFEQFVVIAECCFKYKCTSPLEMVVEHRWLPQWMHRGADDMPDGMLIISYAFGLRQIFTRMSKSAILNLVDEADLQSKPWPQRIREKIWAVRSAKIAQVYACCTGTIQEYIRQPSRNPVDDVHPITPSDLRNNQYQTTQEKKPLSSLSSTPRCPKGSHWCDASNLGWLMLVYNEMNILPQILRPNALSHLTEQDQQAPKSLAQMMEGLRRVPSPVSPVHQGGVCDPCTSFRAAINDIFNSVSGLTLHDVSGKSHGWALSRHRETEPQEVYKWGLSRMAGTDQAAHAVANEFPENVRLKILSDIDDLDDLHSAAMVNRVFYETYKTHELYLMRNILRAGRIRAGALPLKPVVPKSISNAEEKVPKEISDEMMREDSQADALDAMTIRTDDDDDLEFDDGESINGTPAPSISESLWREARLRQARSRTAGYPPEERHLRGRQGEPPYTAPPSDSPPSPFDDGNPMGTLTLESSLATTPRQASPAPTIPSSPKSASHVVLTEDVDEPPLTDEEARRILWPDDDPAKDPRPAQLAPEEGLREKFRFGDKSLFEGLEEKSLAFREDKHLLTGERAVQDPANGK</sequence>
<dbReference type="EMBL" id="CABFNP030001245">
    <property type="protein sequence ID" value="CAI6093820.1"/>
    <property type="molecule type" value="Genomic_DNA"/>
</dbReference>
<feature type="region of interest" description="Disordered" evidence="1">
    <location>
        <begin position="1"/>
        <end position="70"/>
    </location>
</feature>
<reference evidence="2" key="1">
    <citation type="submission" date="2023-01" db="EMBL/GenBank/DDBJ databases">
        <authorList>
            <person name="Piombo E."/>
        </authorList>
    </citation>
    <scope>NUCLEOTIDE SEQUENCE</scope>
</reference>
<feature type="compositionally biased region" description="Low complexity" evidence="1">
    <location>
        <begin position="1"/>
        <end position="19"/>
    </location>
</feature>